<accession>Q24BY6</accession>
<dbReference type="InterPro" id="IPR036404">
    <property type="entry name" value="Jacalin-like_lectin_dom_sf"/>
</dbReference>
<dbReference type="GeneID" id="7826280"/>
<evidence type="ECO:0000259" key="2">
    <source>
        <dbReference type="Pfam" id="PF01419"/>
    </source>
</evidence>
<dbReference type="InParanoid" id="Q24BY6"/>
<keyword evidence="4" id="KW-1185">Reference proteome</keyword>
<dbReference type="SUPFAM" id="SSF51101">
    <property type="entry name" value="Mannose-binding lectins"/>
    <property type="match status" value="1"/>
</dbReference>
<feature type="region of interest" description="Disordered" evidence="1">
    <location>
        <begin position="81"/>
        <end position="100"/>
    </location>
</feature>
<dbReference type="RefSeq" id="XP_001025561.1">
    <property type="nucleotide sequence ID" value="XM_001025561.3"/>
</dbReference>
<reference evidence="4" key="1">
    <citation type="journal article" date="2006" name="PLoS Biol.">
        <title>Macronuclear genome sequence of the ciliate Tetrahymena thermophila, a model eukaryote.</title>
        <authorList>
            <person name="Eisen J.A."/>
            <person name="Coyne R.S."/>
            <person name="Wu M."/>
            <person name="Wu D."/>
            <person name="Thiagarajan M."/>
            <person name="Wortman J.R."/>
            <person name="Badger J.H."/>
            <person name="Ren Q."/>
            <person name="Amedeo P."/>
            <person name="Jones K.M."/>
            <person name="Tallon L.J."/>
            <person name="Delcher A.L."/>
            <person name="Salzberg S.L."/>
            <person name="Silva J.C."/>
            <person name="Haas B.J."/>
            <person name="Majoros W.H."/>
            <person name="Farzad M."/>
            <person name="Carlton J.M."/>
            <person name="Smith R.K. Jr."/>
            <person name="Garg J."/>
            <person name="Pearlman R.E."/>
            <person name="Karrer K.M."/>
            <person name="Sun L."/>
            <person name="Manning G."/>
            <person name="Elde N.C."/>
            <person name="Turkewitz A.P."/>
            <person name="Asai D.J."/>
            <person name="Wilkes D.E."/>
            <person name="Wang Y."/>
            <person name="Cai H."/>
            <person name="Collins K."/>
            <person name="Stewart B.A."/>
            <person name="Lee S.R."/>
            <person name="Wilamowska K."/>
            <person name="Weinberg Z."/>
            <person name="Ruzzo W.L."/>
            <person name="Wloga D."/>
            <person name="Gaertig J."/>
            <person name="Frankel J."/>
            <person name="Tsao C.-C."/>
            <person name="Gorovsky M.A."/>
            <person name="Keeling P.J."/>
            <person name="Waller R.F."/>
            <person name="Patron N.J."/>
            <person name="Cherry J.M."/>
            <person name="Stover N.A."/>
            <person name="Krieger C.J."/>
            <person name="del Toro C."/>
            <person name="Ryder H.F."/>
            <person name="Williamson S.C."/>
            <person name="Barbeau R.A."/>
            <person name="Hamilton E.P."/>
            <person name="Orias E."/>
        </authorList>
    </citation>
    <scope>NUCLEOTIDE SEQUENCE [LARGE SCALE GENOMIC DNA]</scope>
    <source>
        <strain evidence="4">SB210</strain>
    </source>
</reference>
<feature type="compositionally biased region" description="Basic and acidic residues" evidence="1">
    <location>
        <begin position="81"/>
        <end position="99"/>
    </location>
</feature>
<organism evidence="3 4">
    <name type="scientific">Tetrahymena thermophila (strain SB210)</name>
    <dbReference type="NCBI Taxonomy" id="312017"/>
    <lineage>
        <taxon>Eukaryota</taxon>
        <taxon>Sar</taxon>
        <taxon>Alveolata</taxon>
        <taxon>Ciliophora</taxon>
        <taxon>Intramacronucleata</taxon>
        <taxon>Oligohymenophorea</taxon>
        <taxon>Hymenostomatida</taxon>
        <taxon>Tetrahymenina</taxon>
        <taxon>Tetrahymenidae</taxon>
        <taxon>Tetrahymena</taxon>
    </lineage>
</organism>
<name>Q24BY6_TETTS</name>
<dbReference type="OrthoDB" id="325460at2759"/>
<dbReference type="InterPro" id="IPR001229">
    <property type="entry name" value="Jacalin-like_lectin_dom"/>
</dbReference>
<gene>
    <name evidence="3" type="ORF">TTHERM_01020840</name>
</gene>
<evidence type="ECO:0000256" key="1">
    <source>
        <dbReference type="SAM" id="MobiDB-lite"/>
    </source>
</evidence>
<evidence type="ECO:0000313" key="4">
    <source>
        <dbReference type="Proteomes" id="UP000009168"/>
    </source>
</evidence>
<dbReference type="KEGG" id="tet:TTHERM_01020840"/>
<evidence type="ECO:0000313" key="3">
    <source>
        <dbReference type="EMBL" id="EAS05316.1"/>
    </source>
</evidence>
<feature type="domain" description="Jacalin-type lectin" evidence="2">
    <location>
        <begin position="104"/>
        <end position="183"/>
    </location>
</feature>
<dbReference type="Gene3D" id="2.100.10.30">
    <property type="entry name" value="Jacalin-like lectin domain"/>
    <property type="match status" value="1"/>
</dbReference>
<dbReference type="HOGENOM" id="CLU_1221792_0_0_1"/>
<dbReference type="EMBL" id="GG662374">
    <property type="protein sequence ID" value="EAS05316.1"/>
    <property type="molecule type" value="Genomic_DNA"/>
</dbReference>
<proteinExistence type="predicted"/>
<dbReference type="Proteomes" id="UP000009168">
    <property type="component" value="Unassembled WGS sequence"/>
</dbReference>
<sequence>MGCASIKSQPLNKRYDNTMIIGNSILSETSTKTDDEEEIKKRGQFTKISAIRVSHSKSNIESIQLAYELDCGTIITGFNHHKPDFSKEKESPEEPKKSLSQELKSINRKIKSASNLTKSSISSSKEQLKNEVFEILEDDYLQEISGRIGKQVEQLTFKTYRGQQITFGNGKKGKIFQVKLSNETFGPFTTNHELNSFKIPILPIPQSFIQGNNQILNTNTYQRHRTN</sequence>
<dbReference type="Pfam" id="PF01419">
    <property type="entry name" value="Jacalin"/>
    <property type="match status" value="1"/>
</dbReference>
<dbReference type="AlphaFoldDB" id="Q24BY6"/>
<protein>
    <submittedName>
        <fullName evidence="3">Jacalin-like lectin domain protein</fullName>
    </submittedName>
</protein>